<dbReference type="PRINTS" id="PR00368">
    <property type="entry name" value="FADPNR"/>
</dbReference>
<dbReference type="InterPro" id="IPR036188">
    <property type="entry name" value="FAD/NAD-bd_sf"/>
</dbReference>
<evidence type="ECO:0000313" key="14">
    <source>
        <dbReference type="Proteomes" id="UP000000271"/>
    </source>
</evidence>
<feature type="binding site" evidence="8">
    <location>
        <position position="306"/>
    </location>
    <ligand>
        <name>FAD</name>
        <dbReference type="ChEBI" id="CHEBI:57692"/>
    </ligand>
</feature>
<evidence type="ECO:0000256" key="1">
    <source>
        <dbReference type="ARBA" id="ARBA00007532"/>
    </source>
</evidence>
<dbReference type="InterPro" id="IPR004099">
    <property type="entry name" value="Pyr_nucl-diS_OxRdtase_dimer"/>
</dbReference>
<dbReference type="RefSeq" id="WP_013171434.1">
    <property type="nucleotide sequence ID" value="NC_014219.1"/>
</dbReference>
<keyword evidence="6" id="KW-1015">Disulfide bond</keyword>
<proteinExistence type="inferred from homology"/>
<dbReference type="HOGENOM" id="CLU_016755_1_2_9"/>
<dbReference type="Pfam" id="PF07992">
    <property type="entry name" value="Pyr_redox_2"/>
    <property type="match status" value="1"/>
</dbReference>
<sequence>MKKYDVIVIGGGSGGLTVAAGAASFGAKTALIEGKALGGDCLNVGCVPSKALIAAAKTVHQARQAGAFGLSVTGDVDIKAVMQQVQDAITDIQGHDSKERFENMGVDVYDGYASFLERDVIAIEGTGSIRGEKIVISTGSSPVIPPVPGLKEAGPLTNETIFSLETLPRRLAVIGAGAIGSEMAQAFARLGSEVTLIDMADTPLFREDGEVRETMTKVLSEELTFIGSAMVKEVTVNEQNEKQLLLEQNGKQVTVKADEILVAAGRRPNTGRLNLSFAGIETESTGAVKVDGSLRTTADGVYAVGDVNGGLQFTHVAGVEGKHVVQQLITGLHTKVSYNAIPWVTFTDPEVFHLGQTEEELQEQGTEYRILKQPLNSTDRFVAERASVGFVKLLTDKKGRLLGAHAVGHGAGDFMQEAVGVMKRGDAAHTLSTVVHPYPTHVEALKGASDQYWRSRMAHGLIPYASEKWMQLKRKR</sequence>
<dbReference type="GO" id="GO:0003955">
    <property type="term" value="F:NAD(P)H dehydrogenase (quinone) activity"/>
    <property type="evidence" value="ECO:0007669"/>
    <property type="project" value="TreeGrafter"/>
</dbReference>
<dbReference type="PIRSF" id="PIRSF000350">
    <property type="entry name" value="Mercury_reductase_MerA"/>
    <property type="match status" value="1"/>
</dbReference>
<dbReference type="eggNOG" id="COG1249">
    <property type="taxonomic scope" value="Bacteria"/>
</dbReference>
<feature type="binding site" evidence="8">
    <location>
        <position position="265"/>
    </location>
    <ligand>
        <name>NAD(+)</name>
        <dbReference type="ChEBI" id="CHEBI:57540"/>
    </ligand>
</feature>
<feature type="disulfide bond" description="Redox-active" evidence="9">
    <location>
        <begin position="41"/>
        <end position="46"/>
    </location>
</feature>
<dbReference type="InterPro" id="IPR016156">
    <property type="entry name" value="FAD/NAD-linked_Rdtase_dimer_sf"/>
</dbReference>
<dbReference type="Gene3D" id="3.50.50.60">
    <property type="entry name" value="FAD/NAD(P)-binding domain"/>
    <property type="match status" value="2"/>
</dbReference>
<dbReference type="STRING" id="439292.Bsel_0467"/>
<comment type="cofactor">
    <cofactor evidence="8">
        <name>FAD</name>
        <dbReference type="ChEBI" id="CHEBI:57692"/>
    </cofactor>
    <text evidence="8">Binds 1 FAD per subunit.</text>
</comment>
<evidence type="ECO:0000256" key="9">
    <source>
        <dbReference type="PIRSR" id="PIRSR000350-4"/>
    </source>
</evidence>
<dbReference type="KEGG" id="bse:Bsel_0467"/>
<comment type="similarity">
    <text evidence="1 10">Belongs to the class-I pyridine nucleotide-disulfide oxidoreductase family.</text>
</comment>
<dbReference type="GO" id="GO:0016668">
    <property type="term" value="F:oxidoreductase activity, acting on a sulfur group of donors, NAD(P) as acceptor"/>
    <property type="evidence" value="ECO:0007669"/>
    <property type="project" value="InterPro"/>
</dbReference>
<evidence type="ECO:0000256" key="10">
    <source>
        <dbReference type="RuleBase" id="RU003691"/>
    </source>
</evidence>
<keyword evidence="14" id="KW-1185">Reference proteome</keyword>
<keyword evidence="2 10" id="KW-0285">Flavoprotein</keyword>
<dbReference type="PANTHER" id="PTHR43014:SF4">
    <property type="entry name" value="PYRIDINE NUCLEOTIDE-DISULFIDE OXIDOREDUCTASE RCLA-RELATED"/>
    <property type="match status" value="1"/>
</dbReference>
<feature type="binding site" evidence="8">
    <location>
        <position position="50"/>
    </location>
    <ligand>
        <name>FAD</name>
        <dbReference type="ChEBI" id="CHEBI:57692"/>
    </ligand>
</feature>
<dbReference type="FunFam" id="3.30.390.30:FF:000001">
    <property type="entry name" value="Dihydrolipoyl dehydrogenase"/>
    <property type="match status" value="1"/>
</dbReference>
<evidence type="ECO:0000256" key="7">
    <source>
        <dbReference type="ARBA" id="ARBA00023284"/>
    </source>
</evidence>
<evidence type="ECO:0000256" key="5">
    <source>
        <dbReference type="ARBA" id="ARBA00023002"/>
    </source>
</evidence>
<dbReference type="Proteomes" id="UP000000271">
    <property type="component" value="Chromosome"/>
</dbReference>
<dbReference type="InterPro" id="IPR023753">
    <property type="entry name" value="FAD/NAD-binding_dom"/>
</dbReference>
<evidence type="ECO:0000256" key="4">
    <source>
        <dbReference type="ARBA" id="ARBA00022857"/>
    </source>
</evidence>
<dbReference type="PROSITE" id="PS00076">
    <property type="entry name" value="PYRIDINE_REDOX_1"/>
    <property type="match status" value="1"/>
</dbReference>
<dbReference type="Gene3D" id="3.30.390.30">
    <property type="match status" value="1"/>
</dbReference>
<name>D6XXE8_BACIE</name>
<keyword evidence="3 8" id="KW-0274">FAD</keyword>
<dbReference type="Pfam" id="PF02852">
    <property type="entry name" value="Pyr_redox_dim"/>
    <property type="match status" value="1"/>
</dbReference>
<dbReference type="OrthoDB" id="9800167at2"/>
<evidence type="ECO:0000256" key="2">
    <source>
        <dbReference type="ARBA" id="ARBA00022630"/>
    </source>
</evidence>
<dbReference type="GO" id="GO:0050660">
    <property type="term" value="F:flavin adenine dinucleotide binding"/>
    <property type="evidence" value="ECO:0007669"/>
    <property type="project" value="TreeGrafter"/>
</dbReference>
<dbReference type="SUPFAM" id="SSF51905">
    <property type="entry name" value="FAD/NAD(P)-binding domain"/>
    <property type="match status" value="1"/>
</dbReference>
<evidence type="ECO:0000256" key="8">
    <source>
        <dbReference type="PIRSR" id="PIRSR000350-3"/>
    </source>
</evidence>
<keyword evidence="8" id="KW-0520">NAD</keyword>
<feature type="domain" description="Pyridine nucleotide-disulphide oxidoreductase dimerisation" evidence="11">
    <location>
        <begin position="341"/>
        <end position="447"/>
    </location>
</feature>
<gene>
    <name evidence="13" type="ordered locus">Bsel_0467</name>
</gene>
<keyword evidence="7 10" id="KW-0676">Redox-active center</keyword>
<evidence type="ECO:0000259" key="12">
    <source>
        <dbReference type="Pfam" id="PF07992"/>
    </source>
</evidence>
<dbReference type="PANTHER" id="PTHR43014">
    <property type="entry name" value="MERCURIC REDUCTASE"/>
    <property type="match status" value="1"/>
</dbReference>
<reference evidence="13" key="1">
    <citation type="submission" date="2009-10" db="EMBL/GenBank/DDBJ databases">
        <title>Complete sequence of Bacillus selenitireducens MLS10.</title>
        <authorList>
            <consortium name="US DOE Joint Genome Institute"/>
            <person name="Lucas S."/>
            <person name="Copeland A."/>
            <person name="Lapidus A."/>
            <person name="Glavina del Rio T."/>
            <person name="Dalin E."/>
            <person name="Tice H."/>
            <person name="Bruce D."/>
            <person name="Goodwin L."/>
            <person name="Pitluck S."/>
            <person name="Sims D."/>
            <person name="Brettin T."/>
            <person name="Detter J.C."/>
            <person name="Han C."/>
            <person name="Larimer F."/>
            <person name="Land M."/>
            <person name="Hauser L."/>
            <person name="Kyrpides N."/>
            <person name="Ovchinnikova G."/>
            <person name="Stolz J."/>
        </authorList>
    </citation>
    <scope>NUCLEOTIDE SEQUENCE [LARGE SCALE GENOMIC DNA]</scope>
    <source>
        <strain evidence="13">MLS10</strain>
    </source>
</reference>
<dbReference type="InterPro" id="IPR001100">
    <property type="entry name" value="Pyr_nuc-diS_OxRdtase"/>
</dbReference>
<evidence type="ECO:0000256" key="3">
    <source>
        <dbReference type="ARBA" id="ARBA00022827"/>
    </source>
</evidence>
<dbReference type="InterPro" id="IPR012999">
    <property type="entry name" value="Pyr_OxRdtase_I_AS"/>
</dbReference>
<dbReference type="PRINTS" id="PR00411">
    <property type="entry name" value="PNDRDTASEI"/>
</dbReference>
<accession>D6XXE8</accession>
<feature type="domain" description="FAD/NAD(P)-binding" evidence="12">
    <location>
        <begin position="4"/>
        <end position="321"/>
    </location>
</feature>
<dbReference type="EMBL" id="CP001791">
    <property type="protein sequence ID" value="ADH98005.1"/>
    <property type="molecule type" value="Genomic_DNA"/>
</dbReference>
<feature type="binding site" evidence="8">
    <location>
        <begin position="138"/>
        <end position="140"/>
    </location>
    <ligand>
        <name>FAD</name>
        <dbReference type="ChEBI" id="CHEBI:57692"/>
    </ligand>
</feature>
<feature type="binding site" evidence="8">
    <location>
        <begin position="175"/>
        <end position="182"/>
    </location>
    <ligand>
        <name>NAD(+)</name>
        <dbReference type="ChEBI" id="CHEBI:57540"/>
    </ligand>
</feature>
<evidence type="ECO:0000259" key="11">
    <source>
        <dbReference type="Pfam" id="PF02852"/>
    </source>
</evidence>
<keyword evidence="8" id="KW-0547">Nucleotide-binding</keyword>
<evidence type="ECO:0000256" key="6">
    <source>
        <dbReference type="ARBA" id="ARBA00023157"/>
    </source>
</evidence>
<dbReference type="AlphaFoldDB" id="D6XXE8"/>
<keyword evidence="4" id="KW-0521">NADP</keyword>
<dbReference type="SUPFAM" id="SSF55424">
    <property type="entry name" value="FAD/NAD-linked reductases, dimerisation (C-terminal) domain"/>
    <property type="match status" value="1"/>
</dbReference>
<protein>
    <submittedName>
        <fullName evidence="13">Pyridine nucleotide-disulfide oxidoreductase dimerization region</fullName>
    </submittedName>
</protein>
<organism evidence="13 14">
    <name type="scientific">Bacillus selenitireducens (strain ATCC 700615 / DSM 15326 / MLS10)</name>
    <dbReference type="NCBI Taxonomy" id="439292"/>
    <lineage>
        <taxon>Bacteria</taxon>
        <taxon>Bacillati</taxon>
        <taxon>Bacillota</taxon>
        <taxon>Bacilli</taxon>
        <taxon>Bacillales</taxon>
        <taxon>Bacillaceae</taxon>
        <taxon>Salisediminibacterium</taxon>
    </lineage>
</organism>
<evidence type="ECO:0000313" key="13">
    <source>
        <dbReference type="EMBL" id="ADH98005.1"/>
    </source>
</evidence>
<keyword evidence="5 10" id="KW-0560">Oxidoreductase</keyword>